<feature type="domain" description="C2H2-type" evidence="10">
    <location>
        <begin position="436"/>
        <end position="463"/>
    </location>
</feature>
<dbReference type="SMART" id="SM00355">
    <property type="entry name" value="ZnF_C2H2"/>
    <property type="match status" value="7"/>
</dbReference>
<keyword evidence="4 8" id="KW-0863">Zinc-finger</keyword>
<protein>
    <recommendedName>
        <fullName evidence="10">C2H2-type domain-containing protein</fullName>
    </recommendedName>
</protein>
<evidence type="ECO:0000256" key="6">
    <source>
        <dbReference type="ARBA" id="ARBA00023125"/>
    </source>
</evidence>
<name>A0ABM1XXJ5_AEDAL</name>
<evidence type="ECO:0000256" key="8">
    <source>
        <dbReference type="PROSITE-ProRule" id="PRU00042"/>
    </source>
</evidence>
<feature type="region of interest" description="Disordered" evidence="9">
    <location>
        <begin position="133"/>
        <end position="266"/>
    </location>
</feature>
<sequence>MAGLTDVDSPFVKTENACKICGSSEGDMESIFCNADDTRMLNKIYKCTKVEVTPVCGLISPICESCRKRIDAFDENAKPKVVEFVIKDEPDQNALDYDPFSFQDPMASDTLAEEVTDVFEDVNVKLEISLDEIPDKSTPKEQKPKGKGGRKGKKPPEAKDSNVIEINEDKVEPIENEKENVPSSRVTRKSAKKPTAKSDHGSDSSDYDWAGDDDDAKFDSDPSKASSEDEKPLKKRKAVKKKPNPTGEKRKIGRPRKIRPEGEGKEAKVPQECKICGRVVTYMREHMRMHKIDKQHKCPYCDRMFVQGNNLKYHIRKHLGERPYSCELCDKTFYCAPHLKSHMKVHGPQGLYQCDRCPKTFNQECNLRKHIRVHTGEKPYKCTKCDKAFNSTSNLKNHQRLHADDRAFTCDHCSKSFVDILHLQRHIRVHTGYQPYICHVCCLAFNCQNGIVEHLKTHILERKELWSKNPKHRPADVTLETNCD</sequence>
<keyword evidence="5" id="KW-0862">Zinc</keyword>
<dbReference type="PROSITE" id="PS00028">
    <property type="entry name" value="ZINC_FINGER_C2H2_1"/>
    <property type="match status" value="6"/>
</dbReference>
<organism evidence="11 12">
    <name type="scientific">Aedes albopictus</name>
    <name type="common">Asian tiger mosquito</name>
    <name type="synonym">Stegomyia albopicta</name>
    <dbReference type="NCBI Taxonomy" id="7160"/>
    <lineage>
        <taxon>Eukaryota</taxon>
        <taxon>Metazoa</taxon>
        <taxon>Ecdysozoa</taxon>
        <taxon>Arthropoda</taxon>
        <taxon>Hexapoda</taxon>
        <taxon>Insecta</taxon>
        <taxon>Pterygota</taxon>
        <taxon>Neoptera</taxon>
        <taxon>Endopterygota</taxon>
        <taxon>Diptera</taxon>
        <taxon>Nematocera</taxon>
        <taxon>Culicoidea</taxon>
        <taxon>Culicidae</taxon>
        <taxon>Culicinae</taxon>
        <taxon>Aedini</taxon>
        <taxon>Aedes</taxon>
        <taxon>Stegomyia</taxon>
    </lineage>
</organism>
<proteinExistence type="predicted"/>
<dbReference type="SUPFAM" id="SSF57667">
    <property type="entry name" value="beta-beta-alpha zinc fingers"/>
    <property type="match status" value="4"/>
</dbReference>
<dbReference type="Proteomes" id="UP000069940">
    <property type="component" value="Unassembled WGS sequence"/>
</dbReference>
<evidence type="ECO:0000256" key="4">
    <source>
        <dbReference type="ARBA" id="ARBA00022771"/>
    </source>
</evidence>
<feature type="domain" description="C2H2-type" evidence="10">
    <location>
        <begin position="296"/>
        <end position="323"/>
    </location>
</feature>
<feature type="domain" description="C2H2-type" evidence="10">
    <location>
        <begin position="352"/>
        <end position="379"/>
    </location>
</feature>
<evidence type="ECO:0000256" key="3">
    <source>
        <dbReference type="ARBA" id="ARBA00022737"/>
    </source>
</evidence>
<evidence type="ECO:0000256" key="2">
    <source>
        <dbReference type="ARBA" id="ARBA00022723"/>
    </source>
</evidence>
<keyword evidence="6" id="KW-0238">DNA-binding</keyword>
<evidence type="ECO:0000259" key="10">
    <source>
        <dbReference type="PROSITE" id="PS50157"/>
    </source>
</evidence>
<dbReference type="GeneID" id="134287344"/>
<feature type="compositionally biased region" description="Basic and acidic residues" evidence="9">
    <location>
        <begin position="154"/>
        <end position="180"/>
    </location>
</feature>
<dbReference type="InterPro" id="IPR013087">
    <property type="entry name" value="Znf_C2H2_type"/>
</dbReference>
<dbReference type="PANTHER" id="PTHR24404">
    <property type="entry name" value="ZINC FINGER PROTEIN"/>
    <property type="match status" value="1"/>
</dbReference>
<dbReference type="Pfam" id="PF13465">
    <property type="entry name" value="zf-H2C2_2"/>
    <property type="match status" value="1"/>
</dbReference>
<feature type="compositionally biased region" description="Basic residues" evidence="9">
    <location>
        <begin position="233"/>
        <end position="243"/>
    </location>
</feature>
<evidence type="ECO:0000256" key="9">
    <source>
        <dbReference type="SAM" id="MobiDB-lite"/>
    </source>
</evidence>
<keyword evidence="3" id="KW-0677">Repeat</keyword>
<dbReference type="InterPro" id="IPR050589">
    <property type="entry name" value="Ikaros_C2H2-ZF"/>
</dbReference>
<reference evidence="12" key="1">
    <citation type="journal article" date="2015" name="Proc. Natl. Acad. Sci. U.S.A.">
        <title>Genome sequence of the Asian Tiger mosquito, Aedes albopictus, reveals insights into its biology, genetics, and evolution.</title>
        <authorList>
            <person name="Chen X.G."/>
            <person name="Jiang X."/>
            <person name="Gu J."/>
            <person name="Xu M."/>
            <person name="Wu Y."/>
            <person name="Deng Y."/>
            <person name="Zhang C."/>
            <person name="Bonizzoni M."/>
            <person name="Dermauw W."/>
            <person name="Vontas J."/>
            <person name="Armbruster P."/>
            <person name="Huang X."/>
            <person name="Yang Y."/>
            <person name="Zhang H."/>
            <person name="He W."/>
            <person name="Peng H."/>
            <person name="Liu Y."/>
            <person name="Wu K."/>
            <person name="Chen J."/>
            <person name="Lirakis M."/>
            <person name="Topalis P."/>
            <person name="Van Leeuwen T."/>
            <person name="Hall A.B."/>
            <person name="Jiang X."/>
            <person name="Thorpe C."/>
            <person name="Mueller R.L."/>
            <person name="Sun C."/>
            <person name="Waterhouse R.M."/>
            <person name="Yan G."/>
            <person name="Tu Z.J."/>
            <person name="Fang X."/>
            <person name="James A.A."/>
        </authorList>
    </citation>
    <scope>NUCLEOTIDE SEQUENCE [LARGE SCALE GENOMIC DNA]</scope>
    <source>
        <strain evidence="12">Foshan</strain>
    </source>
</reference>
<dbReference type="PANTHER" id="PTHR24404:SF114">
    <property type="entry name" value="KLUMPFUSS, ISOFORM B-RELATED"/>
    <property type="match status" value="1"/>
</dbReference>
<keyword evidence="7" id="KW-0539">Nucleus</keyword>
<accession>A0ABM1XXJ5</accession>
<comment type="subcellular location">
    <subcellularLocation>
        <location evidence="1">Nucleus</location>
    </subcellularLocation>
</comment>
<keyword evidence="12" id="KW-1185">Reference proteome</keyword>
<feature type="compositionally biased region" description="Basic and acidic residues" evidence="9">
    <location>
        <begin position="133"/>
        <end position="144"/>
    </location>
</feature>
<evidence type="ECO:0000256" key="7">
    <source>
        <dbReference type="ARBA" id="ARBA00023242"/>
    </source>
</evidence>
<feature type="compositionally biased region" description="Acidic residues" evidence="9">
    <location>
        <begin position="205"/>
        <end position="216"/>
    </location>
</feature>
<evidence type="ECO:0000313" key="12">
    <source>
        <dbReference type="Proteomes" id="UP000069940"/>
    </source>
</evidence>
<dbReference type="Pfam" id="PF00096">
    <property type="entry name" value="zf-C2H2"/>
    <property type="match status" value="2"/>
</dbReference>
<dbReference type="PROSITE" id="PS50157">
    <property type="entry name" value="ZINC_FINGER_C2H2_2"/>
    <property type="match status" value="6"/>
</dbReference>
<feature type="compositionally biased region" description="Basic residues" evidence="9">
    <location>
        <begin position="186"/>
        <end position="195"/>
    </location>
</feature>
<keyword evidence="2" id="KW-0479">Metal-binding</keyword>
<feature type="domain" description="C2H2-type" evidence="10">
    <location>
        <begin position="324"/>
        <end position="346"/>
    </location>
</feature>
<dbReference type="InterPro" id="IPR036236">
    <property type="entry name" value="Znf_C2H2_sf"/>
</dbReference>
<evidence type="ECO:0000256" key="5">
    <source>
        <dbReference type="ARBA" id="ARBA00022833"/>
    </source>
</evidence>
<evidence type="ECO:0000313" key="11">
    <source>
        <dbReference type="EnsemblMetazoa" id="AALFPA23_003779.P4368"/>
    </source>
</evidence>
<reference evidence="11" key="2">
    <citation type="submission" date="2025-05" db="UniProtKB">
        <authorList>
            <consortium name="EnsemblMetazoa"/>
        </authorList>
    </citation>
    <scope>IDENTIFICATION</scope>
    <source>
        <strain evidence="11">Foshan</strain>
    </source>
</reference>
<feature type="domain" description="C2H2-type" evidence="10">
    <location>
        <begin position="380"/>
        <end position="407"/>
    </location>
</feature>
<feature type="compositionally biased region" description="Basic and acidic residues" evidence="9">
    <location>
        <begin position="217"/>
        <end position="232"/>
    </location>
</feature>
<dbReference type="RefSeq" id="XP_062704995.1">
    <property type="nucleotide sequence ID" value="XM_062849011.1"/>
</dbReference>
<evidence type="ECO:0000256" key="1">
    <source>
        <dbReference type="ARBA" id="ARBA00004123"/>
    </source>
</evidence>
<dbReference type="EnsemblMetazoa" id="AALFPA23_003779.R4368">
    <property type="protein sequence ID" value="AALFPA23_003779.P4368"/>
    <property type="gene ID" value="AALFPA23_003779"/>
</dbReference>
<feature type="domain" description="C2H2-type" evidence="10">
    <location>
        <begin position="408"/>
        <end position="435"/>
    </location>
</feature>
<dbReference type="Gene3D" id="3.30.160.60">
    <property type="entry name" value="Classic Zinc Finger"/>
    <property type="match status" value="6"/>
</dbReference>